<evidence type="ECO:0000313" key="1">
    <source>
        <dbReference type="EMBL" id="ELS60676.1"/>
    </source>
</evidence>
<dbReference type="EMBL" id="AMXN01000005">
    <property type="protein sequence ID" value="ELS60676.1"/>
    <property type="molecule type" value="Genomic_DNA"/>
</dbReference>
<dbReference type="Proteomes" id="UP000011182">
    <property type="component" value="Unassembled WGS sequence"/>
</dbReference>
<sequence>MNYWGSDVIILSLYHKRRVSLLQGKHCLLVDKKSSTNRHFNRISL</sequence>
<evidence type="ECO:0000313" key="2">
    <source>
        <dbReference type="Proteomes" id="UP000011182"/>
    </source>
</evidence>
<name>A0A9W5PCK5_9BACI</name>
<organism evidence="1 2">
    <name type="scientific">Bacillus inaquosorum KCTC 13429</name>
    <dbReference type="NCBI Taxonomy" id="1236548"/>
    <lineage>
        <taxon>Bacteria</taxon>
        <taxon>Bacillati</taxon>
        <taxon>Bacillota</taxon>
        <taxon>Bacilli</taxon>
        <taxon>Bacillales</taxon>
        <taxon>Bacillaceae</taxon>
        <taxon>Bacillus</taxon>
    </lineage>
</organism>
<accession>A0A9W5PCK5</accession>
<gene>
    <name evidence="1" type="ORF">BSI_30760</name>
</gene>
<reference evidence="1 2" key="1">
    <citation type="journal article" date="2014" name="Syst. Appl. Microbiol.">
        <title>Genomic insights into the taxonomic status of the three subspecies of Bacillus subtilis.</title>
        <authorList>
            <person name="Yi H."/>
            <person name="Chun J."/>
            <person name="Cha C.J."/>
        </authorList>
    </citation>
    <scope>NUCLEOTIDE SEQUENCE [LARGE SCALE GENOMIC DNA]</scope>
    <source>
        <strain evidence="1 2">KCTC 13429</strain>
    </source>
</reference>
<protein>
    <submittedName>
        <fullName evidence="1">Uncharacterized protein</fullName>
    </submittedName>
</protein>
<comment type="caution">
    <text evidence="1">The sequence shown here is derived from an EMBL/GenBank/DDBJ whole genome shotgun (WGS) entry which is preliminary data.</text>
</comment>
<dbReference type="AlphaFoldDB" id="A0A9W5PCK5"/>
<proteinExistence type="predicted"/>
<keyword evidence="2" id="KW-1185">Reference proteome</keyword>